<dbReference type="GO" id="GO:0043190">
    <property type="term" value="C:ATP-binding cassette (ABC) transporter complex"/>
    <property type="evidence" value="ECO:0007669"/>
    <property type="project" value="InterPro"/>
</dbReference>
<dbReference type="InterPro" id="IPR030802">
    <property type="entry name" value="Permease_MalE"/>
</dbReference>
<dbReference type="AlphaFoldDB" id="A0A1F6T0C0"/>
<gene>
    <name evidence="2" type="ORF">A2V91_01245</name>
</gene>
<proteinExistence type="predicted"/>
<accession>A0A1F6T0C0</accession>
<evidence type="ECO:0000313" key="3">
    <source>
        <dbReference type="Proteomes" id="UP000179334"/>
    </source>
</evidence>
<dbReference type="GO" id="GO:0005548">
    <property type="term" value="F:phospholipid transporter activity"/>
    <property type="evidence" value="ECO:0007669"/>
    <property type="project" value="TreeGrafter"/>
</dbReference>
<name>A0A1F6T0C0_9PROT</name>
<feature type="transmembrane region" description="Helical" evidence="1">
    <location>
        <begin position="169"/>
        <end position="196"/>
    </location>
</feature>
<sequence>MTGFLSPARLGRSVFNIAWYAQGFFLLLRHALAHLALLALGPTRQVLLKQIYFTGVEALGAVSFIAVLSGIVITTQITSLVGVNATLTAKIMLWTVVRELGPLLTAIIIIARSSSASASELAAMKVHGELNALRQMGIDPLDYLIVPRIAGITLSVMAVTFYFQMTAIVFGIGFTSLTHGIPFAGTLASVVSLLSLHEVLASFFKTLSFGLVISITSCYYGLRAPLSATAIPQAATAAVMRNLLTVFFLDGLITYAVFL</sequence>
<keyword evidence="1" id="KW-0812">Transmembrane</keyword>
<keyword evidence="1" id="KW-1133">Transmembrane helix</keyword>
<feature type="transmembrane region" description="Helical" evidence="1">
    <location>
        <begin position="234"/>
        <end position="258"/>
    </location>
</feature>
<dbReference type="Proteomes" id="UP000179334">
    <property type="component" value="Unassembled WGS sequence"/>
</dbReference>
<evidence type="ECO:0008006" key="4">
    <source>
        <dbReference type="Google" id="ProtNLM"/>
    </source>
</evidence>
<comment type="caution">
    <text evidence="2">The sequence shown here is derived from an EMBL/GenBank/DDBJ whole genome shotgun (WGS) entry which is preliminary data.</text>
</comment>
<dbReference type="Pfam" id="PF02405">
    <property type="entry name" value="MlaE"/>
    <property type="match status" value="1"/>
</dbReference>
<evidence type="ECO:0000256" key="1">
    <source>
        <dbReference type="SAM" id="Phobius"/>
    </source>
</evidence>
<feature type="transmembrane region" description="Helical" evidence="1">
    <location>
        <begin position="20"/>
        <end position="40"/>
    </location>
</feature>
<feature type="transmembrane region" description="Helical" evidence="1">
    <location>
        <begin position="143"/>
        <end position="163"/>
    </location>
</feature>
<feature type="transmembrane region" description="Helical" evidence="1">
    <location>
        <begin position="52"/>
        <end position="71"/>
    </location>
</feature>
<evidence type="ECO:0000313" key="2">
    <source>
        <dbReference type="EMBL" id="OGI38583.1"/>
    </source>
</evidence>
<dbReference type="EMBL" id="MFSR01000067">
    <property type="protein sequence ID" value="OGI38583.1"/>
    <property type="molecule type" value="Genomic_DNA"/>
</dbReference>
<dbReference type="PANTHER" id="PTHR30188:SF4">
    <property type="entry name" value="PROTEIN TRIGALACTOSYLDIACYLGLYCEROL 1, CHLOROPLASTIC"/>
    <property type="match status" value="1"/>
</dbReference>
<organism evidence="2 3">
    <name type="scientific">Candidatus Muproteobacteria bacterium RBG_16_64_10</name>
    <dbReference type="NCBI Taxonomy" id="1817757"/>
    <lineage>
        <taxon>Bacteria</taxon>
        <taxon>Pseudomonadati</taxon>
        <taxon>Pseudomonadota</taxon>
        <taxon>Candidatus Muproteobacteria</taxon>
    </lineage>
</organism>
<reference evidence="2 3" key="1">
    <citation type="journal article" date="2016" name="Nat. Commun.">
        <title>Thousands of microbial genomes shed light on interconnected biogeochemical processes in an aquifer system.</title>
        <authorList>
            <person name="Anantharaman K."/>
            <person name="Brown C.T."/>
            <person name="Hug L.A."/>
            <person name="Sharon I."/>
            <person name="Castelle C.J."/>
            <person name="Probst A.J."/>
            <person name="Thomas B.C."/>
            <person name="Singh A."/>
            <person name="Wilkins M.J."/>
            <person name="Karaoz U."/>
            <person name="Brodie E.L."/>
            <person name="Williams K.H."/>
            <person name="Hubbard S.S."/>
            <person name="Banfield J.F."/>
        </authorList>
    </citation>
    <scope>NUCLEOTIDE SEQUENCE [LARGE SCALE GENOMIC DNA]</scope>
</reference>
<keyword evidence="1" id="KW-0472">Membrane</keyword>
<feature type="transmembrane region" description="Helical" evidence="1">
    <location>
        <begin position="203"/>
        <end position="222"/>
    </location>
</feature>
<protein>
    <recommendedName>
        <fullName evidence="4">ABC transporter permease</fullName>
    </recommendedName>
</protein>
<dbReference type="PANTHER" id="PTHR30188">
    <property type="entry name" value="ABC TRANSPORTER PERMEASE PROTEIN-RELATED"/>
    <property type="match status" value="1"/>
</dbReference>